<comment type="caution">
    <text evidence="1">The sequence shown here is derived from an EMBL/GenBank/DDBJ whole genome shotgun (WGS) entry which is preliminary data.</text>
</comment>
<proteinExistence type="predicted"/>
<gene>
    <name evidence="1" type="ORF">ETU09_09030</name>
</gene>
<dbReference type="AlphaFoldDB" id="A0A563D8U6"/>
<name>A0A563D8U6_9FLAO</name>
<dbReference type="SUPFAM" id="SSF53448">
    <property type="entry name" value="Nucleotide-diphospho-sugar transferases"/>
    <property type="match status" value="1"/>
</dbReference>
<dbReference type="Proteomes" id="UP000319499">
    <property type="component" value="Unassembled WGS sequence"/>
</dbReference>
<organism evidence="1 2">
    <name type="scientific">Apibacter muscae</name>
    <dbReference type="NCBI Taxonomy" id="2509004"/>
    <lineage>
        <taxon>Bacteria</taxon>
        <taxon>Pseudomonadati</taxon>
        <taxon>Bacteroidota</taxon>
        <taxon>Flavobacteriia</taxon>
        <taxon>Flavobacteriales</taxon>
        <taxon>Weeksellaceae</taxon>
        <taxon>Apibacter</taxon>
    </lineage>
</organism>
<dbReference type="OrthoDB" id="1309140at2"/>
<dbReference type="InterPro" id="IPR029044">
    <property type="entry name" value="Nucleotide-diphossugar_trans"/>
</dbReference>
<evidence type="ECO:0000313" key="2">
    <source>
        <dbReference type="Proteomes" id="UP000319499"/>
    </source>
</evidence>
<protein>
    <submittedName>
        <fullName evidence="1">Glycosyltransferase family 2 protein</fullName>
    </submittedName>
</protein>
<dbReference type="Gene3D" id="3.90.550.10">
    <property type="entry name" value="Spore Coat Polysaccharide Biosynthesis Protein SpsA, Chain A"/>
    <property type="match status" value="1"/>
</dbReference>
<reference evidence="1 2" key="1">
    <citation type="submission" date="2019-02" db="EMBL/GenBank/DDBJ databases">
        <title>Apibacter muscae sp. nov.: a novel member of the house fly microbiota.</title>
        <authorList>
            <person name="Park R."/>
        </authorList>
    </citation>
    <scope>NUCLEOTIDE SEQUENCE [LARGE SCALE GENOMIC DNA]</scope>
    <source>
        <strain evidence="1 2">AL1</strain>
    </source>
</reference>
<sequence length="341" mass="40640">MDILIKSFNRPFYLDRCIQSIYLNVKGDFNLKVLDDGTPNKYLEKIQNKYPKIKIFTSKNYKEKTEAIEENLKSGKDINGFKIPTDLWIDTVKKSSQYFFITEDDVWFTREIDLNSLEQSMQLEKIYLLKLGWLGNATYKDNCIIKALNAEIIATKPQLYTAPNFIMKALFKNKFKCFSLLYRMGWVDHNTIGKYWILNSMLMGIYHRDYWLSIWQDANGRVNEIHQLINATNFYRKNKKNENFIAHLNQEALKTTFISSATNSYHKYEVDFDVNRFNYILNESWYDDKFNSFDNYPKDFSYEVISNLLLEANHPKARFAEWKKWSDLFKAQYKQQGCEVE</sequence>
<keyword evidence="2" id="KW-1185">Reference proteome</keyword>
<evidence type="ECO:0000313" key="1">
    <source>
        <dbReference type="EMBL" id="TWP26698.1"/>
    </source>
</evidence>
<dbReference type="EMBL" id="SELH01000025">
    <property type="protein sequence ID" value="TWP26698.1"/>
    <property type="molecule type" value="Genomic_DNA"/>
</dbReference>
<accession>A0A563D8U6</accession>
<keyword evidence="1" id="KW-0808">Transferase</keyword>
<dbReference type="GO" id="GO:0016740">
    <property type="term" value="F:transferase activity"/>
    <property type="evidence" value="ECO:0007669"/>
    <property type="project" value="UniProtKB-KW"/>
</dbReference>
<dbReference type="RefSeq" id="WP_146263117.1">
    <property type="nucleotide sequence ID" value="NZ_SELG01000041.1"/>
</dbReference>